<evidence type="ECO:0000256" key="5">
    <source>
        <dbReference type="ARBA" id="ARBA00022475"/>
    </source>
</evidence>
<keyword evidence="9" id="KW-0472">Membrane</keyword>
<keyword evidence="12" id="KW-1185">Reference proteome</keyword>
<dbReference type="EMBL" id="FO203512">
    <property type="protein sequence ID" value="CCK74667.1"/>
    <property type="molecule type" value="Genomic_DNA"/>
</dbReference>
<organism evidence="11 12">
    <name type="scientific">Oleispira antarctica RB-8</name>
    <dbReference type="NCBI Taxonomy" id="698738"/>
    <lineage>
        <taxon>Bacteria</taxon>
        <taxon>Pseudomonadati</taxon>
        <taxon>Pseudomonadota</taxon>
        <taxon>Gammaproteobacteria</taxon>
        <taxon>Oceanospirillales</taxon>
        <taxon>Oceanospirillaceae</taxon>
        <taxon>Oleispira</taxon>
    </lineage>
</organism>
<dbReference type="GO" id="GO:0015627">
    <property type="term" value="C:type II protein secretion system complex"/>
    <property type="evidence" value="ECO:0007669"/>
    <property type="project" value="InterPro"/>
</dbReference>
<keyword evidence="8" id="KW-0653">Protein transport</keyword>
<keyword evidence="6" id="KW-0997">Cell inner membrane</keyword>
<evidence type="ECO:0000313" key="12">
    <source>
        <dbReference type="Proteomes" id="UP000032749"/>
    </source>
</evidence>
<dbReference type="Pfam" id="PF01203">
    <property type="entry name" value="T2SSN"/>
    <property type="match status" value="1"/>
</dbReference>
<reference evidence="11 12" key="1">
    <citation type="journal article" date="2013" name="Nat. Commun.">
        <title>Genome sequence and functional genomic analysis of the oil-degrading bacterium Oleispira antarctica.</title>
        <authorList>
            <person name="Kube M."/>
            <person name="Chernikova T.N."/>
            <person name="Al-Ramahi Y."/>
            <person name="Beloqui A."/>
            <person name="Lopez-Cortez N."/>
            <person name="Guazzaroni M.E."/>
            <person name="Heipieper H.J."/>
            <person name="Klages S."/>
            <person name="Kotsyurbenko O.R."/>
            <person name="Langer I."/>
            <person name="Nechitaylo T.Y."/>
            <person name="Lunsdorf H."/>
            <person name="Fernandez M."/>
            <person name="Juarez S."/>
            <person name="Ciordia S."/>
            <person name="Singer A."/>
            <person name="Kagan O."/>
            <person name="Egorova O."/>
            <person name="Petit P.A."/>
            <person name="Stogios P."/>
            <person name="Kim Y."/>
            <person name="Tchigvintsev A."/>
            <person name="Flick R."/>
            <person name="Denaro R."/>
            <person name="Genovese M."/>
            <person name="Albar J.P."/>
            <person name="Reva O.N."/>
            <person name="Martinez-Gomariz M."/>
            <person name="Tran H."/>
            <person name="Ferrer M."/>
            <person name="Savchenko A."/>
            <person name="Yakunin A.F."/>
            <person name="Yakimov M.M."/>
            <person name="Golyshina O.V."/>
            <person name="Reinhardt R."/>
            <person name="Golyshin P.N."/>
        </authorList>
    </citation>
    <scope>NUCLEOTIDE SEQUENCE [LARGE SCALE GENOMIC DNA]</scope>
</reference>
<comment type="similarity">
    <text evidence="2">Belongs to the GSP N family.</text>
</comment>
<dbReference type="HOGENOM" id="CLU_093490_0_0_6"/>
<evidence type="ECO:0000256" key="1">
    <source>
        <dbReference type="ARBA" id="ARBA00004533"/>
    </source>
</evidence>
<evidence type="ECO:0000256" key="7">
    <source>
        <dbReference type="ARBA" id="ARBA00022692"/>
    </source>
</evidence>
<proteinExistence type="inferred from homology"/>
<protein>
    <recommendedName>
        <fullName evidence="3">Type II secretion system protein N</fullName>
    </recommendedName>
    <alternativeName>
        <fullName evidence="10">General secretion pathway protein N</fullName>
    </alternativeName>
</protein>
<dbReference type="Proteomes" id="UP000032749">
    <property type="component" value="Chromosome"/>
</dbReference>
<evidence type="ECO:0000313" key="11">
    <source>
        <dbReference type="EMBL" id="CCK74667.1"/>
    </source>
</evidence>
<evidence type="ECO:0000256" key="2">
    <source>
        <dbReference type="ARBA" id="ARBA00007208"/>
    </source>
</evidence>
<name>R4YK12_OLEAN</name>
<keyword evidence="5" id="KW-1003">Cell membrane</keyword>
<dbReference type="KEGG" id="oai:OLEAN_C04910"/>
<accession>R4YK12</accession>
<dbReference type="AlphaFoldDB" id="R4YK12"/>
<evidence type="ECO:0000256" key="10">
    <source>
        <dbReference type="ARBA" id="ARBA00030772"/>
    </source>
</evidence>
<evidence type="ECO:0000256" key="3">
    <source>
        <dbReference type="ARBA" id="ARBA00021563"/>
    </source>
</evidence>
<evidence type="ECO:0000256" key="6">
    <source>
        <dbReference type="ARBA" id="ARBA00022519"/>
    </source>
</evidence>
<keyword evidence="7" id="KW-0812">Transmembrane</keyword>
<evidence type="ECO:0000256" key="9">
    <source>
        <dbReference type="ARBA" id="ARBA00023136"/>
    </source>
</evidence>
<dbReference type="OrthoDB" id="6118198at2"/>
<comment type="subcellular location">
    <subcellularLocation>
        <location evidence="1">Cell inner membrane</location>
    </subcellularLocation>
</comment>
<dbReference type="GO" id="GO:0015628">
    <property type="term" value="P:protein secretion by the type II secretion system"/>
    <property type="evidence" value="ECO:0007669"/>
    <property type="project" value="InterPro"/>
</dbReference>
<keyword evidence="4" id="KW-0813">Transport</keyword>
<dbReference type="GO" id="GO:0005886">
    <property type="term" value="C:plasma membrane"/>
    <property type="evidence" value="ECO:0007669"/>
    <property type="project" value="UniProtKB-SubCell"/>
</dbReference>
<dbReference type="STRING" id="698738.OLEAN_C04910"/>
<evidence type="ECO:0000256" key="4">
    <source>
        <dbReference type="ARBA" id="ARBA00022448"/>
    </source>
</evidence>
<gene>
    <name evidence="11" type="ORF">OLEAN_C04910</name>
</gene>
<dbReference type="InterPro" id="IPR022792">
    <property type="entry name" value="T2SS_protein-GspN"/>
</dbReference>
<sequence length="228" mass="24761">MTAPLAFIWPKVQPHLGRLPVQVELVSGTLWQGQARVNIPNVGKVTGKWDIQLSELLAGQLAANVNISGDELKFKGLVRGSADQVEVIESEAFMSSRYLAPLLRQGNSSLIGDFELNKFNALFSVSDKQILAADGRLLFSGGDVSFPLDGKKISATLPILVGVIKKPAENVELVITNTDGQDIGRGYVQPDGWAGIGIRRRFLDILGLQWPAEVDAEKVIFEASQKLL</sequence>
<evidence type="ECO:0000256" key="8">
    <source>
        <dbReference type="ARBA" id="ARBA00022927"/>
    </source>
</evidence>